<dbReference type="Proteomes" id="UP000636709">
    <property type="component" value="Unassembled WGS sequence"/>
</dbReference>
<reference evidence="2" key="1">
    <citation type="submission" date="2020-07" db="EMBL/GenBank/DDBJ databases">
        <title>Genome sequence and genetic diversity analysis of an under-domesticated orphan crop, white fonio (Digitaria exilis).</title>
        <authorList>
            <person name="Bennetzen J.L."/>
            <person name="Chen S."/>
            <person name="Ma X."/>
            <person name="Wang X."/>
            <person name="Yssel A.E.J."/>
            <person name="Chaluvadi S.R."/>
            <person name="Johnson M."/>
            <person name="Gangashetty P."/>
            <person name="Hamidou F."/>
            <person name="Sanogo M.D."/>
            <person name="Zwaenepoel A."/>
            <person name="Wallace J."/>
            <person name="Van De Peer Y."/>
            <person name="Van Deynze A."/>
        </authorList>
    </citation>
    <scope>NUCLEOTIDE SEQUENCE</scope>
    <source>
        <tissue evidence="2">Leaves</tissue>
    </source>
</reference>
<protein>
    <submittedName>
        <fullName evidence="2">Uncharacterized protein</fullName>
    </submittedName>
</protein>
<feature type="region of interest" description="Disordered" evidence="1">
    <location>
        <begin position="1"/>
        <end position="58"/>
    </location>
</feature>
<evidence type="ECO:0000313" key="3">
    <source>
        <dbReference type="Proteomes" id="UP000636709"/>
    </source>
</evidence>
<comment type="caution">
    <text evidence="2">The sequence shown here is derived from an EMBL/GenBank/DDBJ whole genome shotgun (WGS) entry which is preliminary data.</text>
</comment>
<feature type="compositionally biased region" description="Low complexity" evidence="1">
    <location>
        <begin position="46"/>
        <end position="58"/>
    </location>
</feature>
<dbReference type="EMBL" id="JACEFO010000572">
    <property type="protein sequence ID" value="KAF8765382.1"/>
    <property type="molecule type" value="Genomic_DNA"/>
</dbReference>
<evidence type="ECO:0000313" key="2">
    <source>
        <dbReference type="EMBL" id="KAF8765382.1"/>
    </source>
</evidence>
<feature type="compositionally biased region" description="Basic and acidic residues" evidence="1">
    <location>
        <begin position="302"/>
        <end position="312"/>
    </location>
</feature>
<organism evidence="2 3">
    <name type="scientific">Digitaria exilis</name>
    <dbReference type="NCBI Taxonomy" id="1010633"/>
    <lineage>
        <taxon>Eukaryota</taxon>
        <taxon>Viridiplantae</taxon>
        <taxon>Streptophyta</taxon>
        <taxon>Embryophyta</taxon>
        <taxon>Tracheophyta</taxon>
        <taxon>Spermatophyta</taxon>
        <taxon>Magnoliopsida</taxon>
        <taxon>Liliopsida</taxon>
        <taxon>Poales</taxon>
        <taxon>Poaceae</taxon>
        <taxon>PACMAD clade</taxon>
        <taxon>Panicoideae</taxon>
        <taxon>Panicodae</taxon>
        <taxon>Paniceae</taxon>
        <taxon>Anthephorinae</taxon>
        <taxon>Digitaria</taxon>
    </lineage>
</organism>
<feature type="compositionally biased region" description="Pro residues" evidence="1">
    <location>
        <begin position="340"/>
        <end position="349"/>
    </location>
</feature>
<proteinExistence type="predicted"/>
<keyword evidence="3" id="KW-1185">Reference proteome</keyword>
<feature type="region of interest" description="Disordered" evidence="1">
    <location>
        <begin position="302"/>
        <end position="378"/>
    </location>
</feature>
<gene>
    <name evidence="2" type="ORF">HU200_008527</name>
</gene>
<sequence>MAGDLGDRRVDKSPEKLRTDDPYVSRRASSMSRRRPWLPAVPPSPSQSDTSPSTSRQQRTLRLYHRLLPWSHTSPSCLPPAPGWALIRRRRRQLYDGNSSTAEDLWRSRGWGFGDRHCTGRGLCVARVVDKIGAAHKGLFGSLEPAAAGLADERLAGGPKTPQPLSSQPLTSIRTGVNSIDKSLEELENSRVQPKKNSNSSIYEPIATTTSTVASLEHVRHARNLRAHTANPTVSIYPVEKERRVQLWKPETRTPALRPRVALEEPSRILSVAPRPVHHTDPSPTAYRQSRAIILLAHDHFQHTSPSRRERALAPNSSERPRPTSDPMPARSARPRRPPRPAPRAPAGPDPSSRATWLAPPEPHRVGTVHAATSLSTR</sequence>
<feature type="compositionally biased region" description="Basic and acidic residues" evidence="1">
    <location>
        <begin position="1"/>
        <end position="24"/>
    </location>
</feature>
<accession>A0A835FKW9</accession>
<dbReference type="AlphaFoldDB" id="A0A835FKW9"/>
<name>A0A835FKW9_9POAL</name>
<evidence type="ECO:0000256" key="1">
    <source>
        <dbReference type="SAM" id="MobiDB-lite"/>
    </source>
</evidence>